<dbReference type="PANTHER" id="PTHR42852:SF6">
    <property type="entry name" value="THIOL:DISULFIDE INTERCHANGE PROTEIN DSBE"/>
    <property type="match status" value="1"/>
</dbReference>
<feature type="region of interest" description="Disordered" evidence="6">
    <location>
        <begin position="45"/>
        <end position="74"/>
    </location>
</feature>
<dbReference type="InterPro" id="IPR013766">
    <property type="entry name" value="Thioredoxin_domain"/>
</dbReference>
<dbReference type="InterPro" id="IPR000866">
    <property type="entry name" value="AhpC/TSA"/>
</dbReference>
<proteinExistence type="predicted"/>
<evidence type="ECO:0000256" key="1">
    <source>
        <dbReference type="ARBA" id="ARBA00004196"/>
    </source>
</evidence>
<evidence type="ECO:0000259" key="8">
    <source>
        <dbReference type="PROSITE" id="PS51352"/>
    </source>
</evidence>
<dbReference type="Gene3D" id="3.40.30.10">
    <property type="entry name" value="Glutaredoxin"/>
    <property type="match status" value="1"/>
</dbReference>
<evidence type="ECO:0000256" key="7">
    <source>
        <dbReference type="SAM" id="SignalP"/>
    </source>
</evidence>
<dbReference type="PROSITE" id="PS51257">
    <property type="entry name" value="PROKAR_LIPOPROTEIN"/>
    <property type="match status" value="1"/>
</dbReference>
<accession>A0ABX2M2C9</accession>
<dbReference type="PANTHER" id="PTHR42852">
    <property type="entry name" value="THIOL:DISULFIDE INTERCHANGE PROTEIN DSBE"/>
    <property type="match status" value="1"/>
</dbReference>
<evidence type="ECO:0000256" key="4">
    <source>
        <dbReference type="ARBA" id="ARBA00023157"/>
    </source>
</evidence>
<dbReference type="InterPro" id="IPR050553">
    <property type="entry name" value="Thioredoxin_ResA/DsbE_sf"/>
</dbReference>
<keyword evidence="10" id="KW-1185">Reference proteome</keyword>
<dbReference type="SUPFAM" id="SSF52833">
    <property type="entry name" value="Thioredoxin-like"/>
    <property type="match status" value="1"/>
</dbReference>
<keyword evidence="3" id="KW-0812">Transmembrane</keyword>
<keyword evidence="3" id="KW-0735">Signal-anchor</keyword>
<evidence type="ECO:0000256" key="3">
    <source>
        <dbReference type="ARBA" id="ARBA00022968"/>
    </source>
</evidence>
<dbReference type="EMBL" id="JABMCE010000026">
    <property type="protein sequence ID" value="NUU12312.1"/>
    <property type="molecule type" value="Genomic_DNA"/>
</dbReference>
<comment type="subcellular location">
    <subcellularLocation>
        <location evidence="1">Cell envelope</location>
    </subcellularLocation>
</comment>
<dbReference type="Pfam" id="PF00578">
    <property type="entry name" value="AhpC-TSA"/>
    <property type="match status" value="1"/>
</dbReference>
<feature type="chain" id="PRO_5046600709" evidence="7">
    <location>
        <begin position="30"/>
        <end position="204"/>
    </location>
</feature>
<comment type="caution">
    <text evidence="9">The sequence shown here is derived from an EMBL/GenBank/DDBJ whole genome shotgun (WGS) entry which is preliminary data.</text>
</comment>
<gene>
    <name evidence="9" type="ORF">HP507_00395</name>
</gene>
<protein>
    <submittedName>
        <fullName evidence="9">TlpA family protein disulfide reductase</fullName>
    </submittedName>
</protein>
<evidence type="ECO:0000256" key="5">
    <source>
        <dbReference type="ARBA" id="ARBA00023284"/>
    </source>
</evidence>
<feature type="compositionally biased region" description="Polar residues" evidence="6">
    <location>
        <begin position="51"/>
        <end position="62"/>
    </location>
</feature>
<evidence type="ECO:0000256" key="6">
    <source>
        <dbReference type="SAM" id="MobiDB-lite"/>
    </source>
</evidence>
<keyword evidence="2" id="KW-0201">Cytochrome c-type biogenesis</keyword>
<name>A0ABX2M2C9_9MICO</name>
<sequence>MTGLRVRRRGVAVTAAAIAVMLLAGCAGGQTGALSSQYRGGETKNYVSGDGTVTQVPTSNRGTPVRFDETATDGTQLSSEDLRGQVVVLNFWYASCPPCRAEAKHLNTVAERFETQDVQFIGVNVRDAQGTAEAFERRFNVTYPSILDADTGRMQLALSGEVAPNAVPTTIVLDTRGRVAVRILGAIGGPGTLATLIEDELTRT</sequence>
<keyword evidence="7" id="KW-0732">Signal</keyword>
<dbReference type="PROSITE" id="PS51352">
    <property type="entry name" value="THIOREDOXIN_2"/>
    <property type="match status" value="1"/>
</dbReference>
<evidence type="ECO:0000313" key="10">
    <source>
        <dbReference type="Proteomes" id="UP000573001"/>
    </source>
</evidence>
<organism evidence="9 10">
    <name type="scientific">Curtobacterium pusillum</name>
    <dbReference type="NCBI Taxonomy" id="69373"/>
    <lineage>
        <taxon>Bacteria</taxon>
        <taxon>Bacillati</taxon>
        <taxon>Actinomycetota</taxon>
        <taxon>Actinomycetes</taxon>
        <taxon>Micrococcales</taxon>
        <taxon>Microbacteriaceae</taxon>
        <taxon>Curtobacterium</taxon>
    </lineage>
</organism>
<dbReference type="InterPro" id="IPR036249">
    <property type="entry name" value="Thioredoxin-like_sf"/>
</dbReference>
<evidence type="ECO:0000313" key="9">
    <source>
        <dbReference type="EMBL" id="NUU12312.1"/>
    </source>
</evidence>
<dbReference type="CDD" id="cd02966">
    <property type="entry name" value="TlpA_like_family"/>
    <property type="match status" value="1"/>
</dbReference>
<dbReference type="Proteomes" id="UP000573001">
    <property type="component" value="Unassembled WGS sequence"/>
</dbReference>
<reference evidence="9 10" key="1">
    <citation type="submission" date="2020-05" db="EMBL/GenBank/DDBJ databases">
        <title>Genome Sequencing of Type Strains.</title>
        <authorList>
            <person name="Lemaire J.F."/>
            <person name="Inderbitzin P."/>
            <person name="Gregorio O.A."/>
            <person name="Collins S.B."/>
            <person name="Wespe N."/>
            <person name="Knight-Connoni V."/>
        </authorList>
    </citation>
    <scope>NUCLEOTIDE SEQUENCE [LARGE SCALE GENOMIC DNA]</scope>
    <source>
        <strain evidence="9 10">ATCC 19096</strain>
    </source>
</reference>
<keyword evidence="5" id="KW-0676">Redox-active center</keyword>
<feature type="signal peptide" evidence="7">
    <location>
        <begin position="1"/>
        <end position="29"/>
    </location>
</feature>
<keyword evidence="4" id="KW-1015">Disulfide bond</keyword>
<evidence type="ECO:0000256" key="2">
    <source>
        <dbReference type="ARBA" id="ARBA00022748"/>
    </source>
</evidence>
<feature type="domain" description="Thioredoxin" evidence="8">
    <location>
        <begin position="58"/>
        <end position="204"/>
    </location>
</feature>